<dbReference type="InterPro" id="IPR036824">
    <property type="entry name" value="Nucleoplasmin_core_dom_sf"/>
</dbReference>
<dbReference type="Ensembl" id="ENSELUT00000097955.1">
    <property type="protein sequence ID" value="ENSELUP00000085731.1"/>
    <property type="gene ID" value="ENSELUG00000045003.1"/>
</dbReference>
<dbReference type="Gene3D" id="2.60.120.340">
    <property type="entry name" value="Nucleoplasmin core domain"/>
    <property type="match status" value="1"/>
</dbReference>
<name>A0AAY5KAE7_ESOLU</name>
<comment type="subcellular location">
    <subcellularLocation>
        <location evidence="1">Nucleus</location>
    </subcellularLocation>
</comment>
<proteinExistence type="inferred from homology"/>
<comment type="similarity">
    <text evidence="2">Belongs to the nucleoplasmin family.</text>
</comment>
<accession>A0AAY5KAE7</accession>
<dbReference type="InterPro" id="IPR024057">
    <property type="entry name" value="Nucleoplasmin_core_dom"/>
</dbReference>
<dbReference type="GeneTree" id="ENSGT00940000161418"/>
<dbReference type="PANTHER" id="PTHR22747">
    <property type="entry name" value="NUCLEOPLASMIN"/>
    <property type="match status" value="1"/>
</dbReference>
<dbReference type="Proteomes" id="UP000265140">
    <property type="component" value="Chromosome 11"/>
</dbReference>
<evidence type="ECO:0000313" key="5">
    <source>
        <dbReference type="Ensembl" id="ENSELUP00000085731.1"/>
    </source>
</evidence>
<dbReference type="GO" id="GO:0006338">
    <property type="term" value="P:chromatin remodeling"/>
    <property type="evidence" value="ECO:0007669"/>
    <property type="project" value="TreeGrafter"/>
</dbReference>
<dbReference type="GO" id="GO:0005737">
    <property type="term" value="C:cytoplasm"/>
    <property type="evidence" value="ECO:0007669"/>
    <property type="project" value="TreeGrafter"/>
</dbReference>
<dbReference type="GO" id="GO:0003723">
    <property type="term" value="F:RNA binding"/>
    <property type="evidence" value="ECO:0007669"/>
    <property type="project" value="TreeGrafter"/>
</dbReference>
<dbReference type="GO" id="GO:0003682">
    <property type="term" value="F:chromatin binding"/>
    <property type="evidence" value="ECO:0007669"/>
    <property type="project" value="TreeGrafter"/>
</dbReference>
<protein>
    <recommendedName>
        <fullName evidence="4">Nucleoplasmin core domain-containing protein</fullName>
    </recommendedName>
</protein>
<keyword evidence="3" id="KW-0539">Nucleus</keyword>
<dbReference type="GO" id="GO:0005730">
    <property type="term" value="C:nucleolus"/>
    <property type="evidence" value="ECO:0007669"/>
    <property type="project" value="TreeGrafter"/>
</dbReference>
<reference evidence="5" key="2">
    <citation type="submission" date="2025-08" db="UniProtKB">
        <authorList>
            <consortium name="Ensembl"/>
        </authorList>
    </citation>
    <scope>IDENTIFICATION</scope>
</reference>
<feature type="domain" description="Nucleoplasmin core" evidence="4">
    <location>
        <begin position="16"/>
        <end position="115"/>
    </location>
</feature>
<dbReference type="InterPro" id="IPR004301">
    <property type="entry name" value="Nucleoplasmin"/>
</dbReference>
<reference evidence="5 6" key="1">
    <citation type="submission" date="2020-02" db="EMBL/GenBank/DDBJ databases">
        <title>Esox lucius (northern pike) genome, fEsoLuc1, primary haplotype.</title>
        <authorList>
            <person name="Myers G."/>
            <person name="Karagic N."/>
            <person name="Meyer A."/>
            <person name="Pippel M."/>
            <person name="Reichard M."/>
            <person name="Winkler S."/>
            <person name="Tracey A."/>
            <person name="Sims Y."/>
            <person name="Howe K."/>
            <person name="Rhie A."/>
            <person name="Formenti G."/>
            <person name="Durbin R."/>
            <person name="Fedrigo O."/>
            <person name="Jarvis E.D."/>
        </authorList>
    </citation>
    <scope>NUCLEOTIDE SEQUENCE [LARGE SCALE GENOMIC DNA]</scope>
</reference>
<dbReference type="Pfam" id="PF03066">
    <property type="entry name" value="Nucleoplasmin"/>
    <property type="match status" value="1"/>
</dbReference>
<reference evidence="5" key="3">
    <citation type="submission" date="2025-09" db="UniProtKB">
        <authorList>
            <consortium name="Ensembl"/>
        </authorList>
    </citation>
    <scope>IDENTIFICATION</scope>
</reference>
<dbReference type="PANTHER" id="PTHR22747:SF39">
    <property type="entry name" value="NUCLEOPLASMIN CORE DOMAIN-CONTAINING PROTEIN"/>
    <property type="match status" value="1"/>
</dbReference>
<evidence type="ECO:0000313" key="6">
    <source>
        <dbReference type="Proteomes" id="UP000265140"/>
    </source>
</evidence>
<evidence type="ECO:0000256" key="1">
    <source>
        <dbReference type="ARBA" id="ARBA00004123"/>
    </source>
</evidence>
<keyword evidence="6" id="KW-1185">Reference proteome</keyword>
<dbReference type="SUPFAM" id="SSF69203">
    <property type="entry name" value="Nucleoplasmin-like core domain"/>
    <property type="match status" value="1"/>
</dbReference>
<dbReference type="GO" id="GO:0042393">
    <property type="term" value="F:histone binding"/>
    <property type="evidence" value="ECO:0007669"/>
    <property type="project" value="TreeGrafter"/>
</dbReference>
<dbReference type="AlphaFoldDB" id="A0AAY5KAE7"/>
<organism evidence="5 6">
    <name type="scientific">Esox lucius</name>
    <name type="common">Northern pike</name>
    <dbReference type="NCBI Taxonomy" id="8010"/>
    <lineage>
        <taxon>Eukaryota</taxon>
        <taxon>Metazoa</taxon>
        <taxon>Chordata</taxon>
        <taxon>Craniata</taxon>
        <taxon>Vertebrata</taxon>
        <taxon>Euteleostomi</taxon>
        <taxon>Actinopterygii</taxon>
        <taxon>Neopterygii</taxon>
        <taxon>Teleostei</taxon>
        <taxon>Protacanthopterygii</taxon>
        <taxon>Esociformes</taxon>
        <taxon>Esocidae</taxon>
        <taxon>Esox</taxon>
    </lineage>
</organism>
<evidence type="ECO:0000256" key="3">
    <source>
        <dbReference type="ARBA" id="ARBA00023242"/>
    </source>
</evidence>
<dbReference type="GO" id="GO:0005654">
    <property type="term" value="C:nucleoplasm"/>
    <property type="evidence" value="ECO:0007669"/>
    <property type="project" value="TreeGrafter"/>
</dbReference>
<evidence type="ECO:0000259" key="4">
    <source>
        <dbReference type="Pfam" id="PF03066"/>
    </source>
</evidence>
<evidence type="ECO:0000256" key="2">
    <source>
        <dbReference type="ARBA" id="ARBA00010744"/>
    </source>
</evidence>
<sequence length="192" mass="21412">MDLSTLSSVSDTVCVLWGCELSDNQSTAVFEIEEDDLLEHQFFIRTMCLSAEARMEMHVVEVLDRVGVYSKPVPIATLHPKCQPMVSFTGFELMPPVTFSLRSGHGPLFVCGQHVTLGFEEEEEIFFSSPCTEAQSKMKALQRGIGQMSSWFQMFWSTSDLCKTAQSCTALELCNYAGVEVTVMLAVFVHKS</sequence>